<dbReference type="EMBL" id="UGRU01000001">
    <property type="protein sequence ID" value="SUA46391.1"/>
    <property type="molecule type" value="Genomic_DNA"/>
</dbReference>
<protein>
    <recommendedName>
        <fullName evidence="5">Mce-associated membrane protein</fullName>
    </recommendedName>
</protein>
<evidence type="ECO:0000313" key="3">
    <source>
        <dbReference type="EMBL" id="SUA46391.1"/>
    </source>
</evidence>
<gene>
    <name evidence="3" type="ORF">NCTC13184_04916</name>
</gene>
<organism evidence="3 4">
    <name type="scientific">Nocardia africana</name>
    <dbReference type="NCBI Taxonomy" id="134964"/>
    <lineage>
        <taxon>Bacteria</taxon>
        <taxon>Bacillati</taxon>
        <taxon>Actinomycetota</taxon>
        <taxon>Actinomycetes</taxon>
        <taxon>Mycobacteriales</taxon>
        <taxon>Nocardiaceae</taxon>
        <taxon>Nocardia</taxon>
    </lineage>
</organism>
<evidence type="ECO:0000313" key="4">
    <source>
        <dbReference type="Proteomes" id="UP000255082"/>
    </source>
</evidence>
<sequence>MKAIADPPTDTSVDNDDRPVDRPNIPAGRRRTRATGPSITIGLRSALSAVVIVALAVAVCVLAWNNHSTHAAMDDINARAADDRRAEQTALDYAVGAANLNYQDLAGWHKQLTKGTTPDLTNKLSQAATTMEQIIVPLQWISTATPLTAKVRSRDNGHDVVDTFVSVVTKSAQAPDGLQSTATYSVTVDRTNWQITDVGGIGAVVGAK</sequence>
<keyword evidence="2" id="KW-0812">Transmembrane</keyword>
<keyword evidence="2" id="KW-0472">Membrane</keyword>
<name>A0A378X164_9NOCA</name>
<evidence type="ECO:0008006" key="5">
    <source>
        <dbReference type="Google" id="ProtNLM"/>
    </source>
</evidence>
<evidence type="ECO:0000256" key="1">
    <source>
        <dbReference type="SAM" id="MobiDB-lite"/>
    </source>
</evidence>
<evidence type="ECO:0000256" key="2">
    <source>
        <dbReference type="SAM" id="Phobius"/>
    </source>
</evidence>
<accession>A0A378X164</accession>
<reference evidence="3 4" key="1">
    <citation type="submission" date="2018-06" db="EMBL/GenBank/DDBJ databases">
        <authorList>
            <consortium name="Pathogen Informatics"/>
            <person name="Doyle S."/>
        </authorList>
    </citation>
    <scope>NUCLEOTIDE SEQUENCE [LARGE SCALE GENOMIC DNA]</scope>
    <source>
        <strain evidence="3 4">NCTC13184</strain>
    </source>
</reference>
<feature type="transmembrane region" description="Helical" evidence="2">
    <location>
        <begin position="41"/>
        <end position="64"/>
    </location>
</feature>
<dbReference type="AlphaFoldDB" id="A0A378X164"/>
<keyword evidence="2" id="KW-1133">Transmembrane helix</keyword>
<feature type="region of interest" description="Disordered" evidence="1">
    <location>
        <begin position="1"/>
        <end position="33"/>
    </location>
</feature>
<dbReference type="RefSeq" id="WP_258562246.1">
    <property type="nucleotide sequence ID" value="NZ_UGRU01000001.1"/>
</dbReference>
<dbReference type="Proteomes" id="UP000255082">
    <property type="component" value="Unassembled WGS sequence"/>
</dbReference>
<proteinExistence type="predicted"/>